<dbReference type="InterPro" id="IPR025255">
    <property type="entry name" value="DUF4202"/>
</dbReference>
<organism evidence="1 2">
    <name type="scientific">Alginatibacterium sediminis</name>
    <dbReference type="NCBI Taxonomy" id="2164068"/>
    <lineage>
        <taxon>Bacteria</taxon>
        <taxon>Pseudomonadati</taxon>
        <taxon>Pseudomonadota</taxon>
        <taxon>Gammaproteobacteria</taxon>
        <taxon>Alteromonadales</taxon>
        <taxon>Alteromonadaceae</taxon>
        <taxon>Alginatibacterium</taxon>
    </lineage>
</organism>
<evidence type="ECO:0000313" key="1">
    <source>
        <dbReference type="EMBL" id="RKF21494.1"/>
    </source>
</evidence>
<comment type="caution">
    <text evidence="1">The sequence shown here is derived from an EMBL/GenBank/DDBJ whole genome shotgun (WGS) entry which is preliminary data.</text>
</comment>
<reference evidence="1 2" key="1">
    <citation type="submission" date="2018-09" db="EMBL/GenBank/DDBJ databases">
        <authorList>
            <person name="Wang Z."/>
        </authorList>
    </citation>
    <scope>NUCLEOTIDE SEQUENCE [LARGE SCALE GENOMIC DNA]</scope>
    <source>
        <strain evidence="1 2">ALS 81</strain>
    </source>
</reference>
<dbReference type="EMBL" id="RAQO01000002">
    <property type="protein sequence ID" value="RKF21494.1"/>
    <property type="molecule type" value="Genomic_DNA"/>
</dbReference>
<sequence>MQQTTLERVISDIDFFNEDDPNKECNEIGQWLSKEVLYSQRMTQVLSDFEPNASPELQIAARAQHMGRWLSARSDYPQGKAGYLNWRKDLGKKHAQLCQEILEKHHVESSQQQRIAQLLRKERLNKDAEVQCLEDVICIVFVKHYLSDFAAKHDKDKLLSIIAKTWNKMSDKGHASILELELAAELKSVLLEALA</sequence>
<evidence type="ECO:0000313" key="2">
    <source>
        <dbReference type="Proteomes" id="UP000286482"/>
    </source>
</evidence>
<dbReference type="Pfam" id="PF13875">
    <property type="entry name" value="DUF4202"/>
    <property type="match status" value="1"/>
</dbReference>
<keyword evidence="2" id="KW-1185">Reference proteome</keyword>
<gene>
    <name evidence="1" type="ORF">DBZ36_02260</name>
</gene>
<name>A0A420ELM0_9ALTE</name>
<dbReference type="RefSeq" id="WP_120353297.1">
    <property type="nucleotide sequence ID" value="NZ_RAQO01000002.1"/>
</dbReference>
<dbReference type="Proteomes" id="UP000286482">
    <property type="component" value="Unassembled WGS sequence"/>
</dbReference>
<dbReference type="PANTHER" id="PTHR41729">
    <property type="entry name" value="GLUTAMYL-TRNA SYNTHETASE"/>
    <property type="match status" value="1"/>
</dbReference>
<accession>A0A420ELM0</accession>
<dbReference type="PANTHER" id="PTHR41729:SF1">
    <property type="entry name" value="GLUTAMYL-TRNA SYNTHETASE"/>
    <property type="match status" value="1"/>
</dbReference>
<dbReference type="OrthoDB" id="9799165at2"/>
<protein>
    <submittedName>
        <fullName evidence="1">DUF4202 domain-containing protein</fullName>
    </submittedName>
</protein>
<proteinExistence type="predicted"/>
<dbReference type="AlphaFoldDB" id="A0A420ELM0"/>